<accession>A0ABP8JJJ0</accession>
<dbReference type="RefSeq" id="WP_344994895.1">
    <property type="nucleotide sequence ID" value="NZ_BAABFR010000026.1"/>
</dbReference>
<gene>
    <name evidence="1" type="ORF">GCM10023147_21180</name>
</gene>
<dbReference type="EMBL" id="BAABFR010000026">
    <property type="protein sequence ID" value="GAA4391860.1"/>
    <property type="molecule type" value="Genomic_DNA"/>
</dbReference>
<keyword evidence="2" id="KW-1185">Reference proteome</keyword>
<name>A0ABP8JJJ0_9ACTN</name>
<reference evidence="2" key="1">
    <citation type="journal article" date="2019" name="Int. J. Syst. Evol. Microbiol.">
        <title>The Global Catalogue of Microorganisms (GCM) 10K type strain sequencing project: providing services to taxonomists for standard genome sequencing and annotation.</title>
        <authorList>
            <consortium name="The Broad Institute Genomics Platform"/>
            <consortium name="The Broad Institute Genome Sequencing Center for Infectious Disease"/>
            <person name="Wu L."/>
            <person name="Ma J."/>
        </authorList>
    </citation>
    <scope>NUCLEOTIDE SEQUENCE [LARGE SCALE GENOMIC DNA]</scope>
    <source>
        <strain evidence="2">JCM 17688</strain>
    </source>
</reference>
<evidence type="ECO:0008006" key="3">
    <source>
        <dbReference type="Google" id="ProtNLM"/>
    </source>
</evidence>
<organism evidence="1 2">
    <name type="scientific">Tsukamurella soli</name>
    <dbReference type="NCBI Taxonomy" id="644556"/>
    <lineage>
        <taxon>Bacteria</taxon>
        <taxon>Bacillati</taxon>
        <taxon>Actinomycetota</taxon>
        <taxon>Actinomycetes</taxon>
        <taxon>Mycobacteriales</taxon>
        <taxon>Tsukamurellaceae</taxon>
        <taxon>Tsukamurella</taxon>
    </lineage>
</organism>
<comment type="caution">
    <text evidence="1">The sequence shown here is derived from an EMBL/GenBank/DDBJ whole genome shotgun (WGS) entry which is preliminary data.</text>
</comment>
<sequence length="163" mass="18267">MIQLATTDELGMRLGVVFDSEADPVSYGRAVGALEDVSAHAITIAERPEWAPGAIPPDVHAIILAAAQRIYRNPSAYRREQKREGPFSGERELDPLASAASVDVFTPTEVSKILKYRDRQNIGVISTERDPEWLRLWQLRRDTQYVRDVDGVPFPYVAGPWGY</sequence>
<dbReference type="Proteomes" id="UP001500635">
    <property type="component" value="Unassembled WGS sequence"/>
</dbReference>
<evidence type="ECO:0000313" key="1">
    <source>
        <dbReference type="EMBL" id="GAA4391860.1"/>
    </source>
</evidence>
<proteinExistence type="predicted"/>
<evidence type="ECO:0000313" key="2">
    <source>
        <dbReference type="Proteomes" id="UP001500635"/>
    </source>
</evidence>
<protein>
    <recommendedName>
        <fullName evidence="3">Head-to-tail adaptor</fullName>
    </recommendedName>
</protein>